<dbReference type="InterPro" id="IPR003347">
    <property type="entry name" value="JmjC_dom"/>
</dbReference>
<sequence>MSPELAELLARWRAAADVLQNASINTLSQPDDNGAHDNAIEESALALEQLLKQQAGILVKRHDQLQNKTPLDSVNLELLETRLEQLATMSMSKFYAYQYNLLPYCWRQIYSDTLILTAYFHLLQSVSDTRQISESAMDKVVEMLDRSLIVAGGAGKLLGARWIEQALAQLESFWAASDESNSDDRPKKRLRPTSSFTTEPVWQPTLSKDCPRHTKWSINKFETYMNDKTTNPRPVVFTDLVKDTWPALNDRPWANLDYLLSKTFGGRRLVPVEVGRSYVDTDWGQELIPFKAFVNRYLDGKQAQVGYLAQHDLFHQIPSLRNDTAIPDQCWADVPGHPVDPSKNKEHVDVPQLNAWFGPAGTITPLHTDAYHNLLVQVVGTKYVRLYPPWEGIAMRPRSKENGVDMSNTSALDVGVLEGWDAVPEGSSTEEIDETRKALKDVEYWECILREGDTLLIPMGWWHYVRSLTVSFSVSFWWN</sequence>
<proteinExistence type="predicted"/>
<evidence type="ECO:0000256" key="1">
    <source>
        <dbReference type="SAM" id="MobiDB-lite"/>
    </source>
</evidence>
<dbReference type="STRING" id="1531966.A0A0A1TAN7"/>
<dbReference type="SUPFAM" id="SSF51197">
    <property type="entry name" value="Clavaminate synthase-like"/>
    <property type="match status" value="1"/>
</dbReference>
<evidence type="ECO:0000313" key="3">
    <source>
        <dbReference type="EMBL" id="CEJ84114.1"/>
    </source>
</evidence>
<dbReference type="PROSITE" id="PS51184">
    <property type="entry name" value="JMJC"/>
    <property type="match status" value="1"/>
</dbReference>
<protein>
    <recommendedName>
        <fullName evidence="2">JmjC domain-containing protein</fullName>
    </recommendedName>
</protein>
<organism evidence="3 4">
    <name type="scientific">[Torrubiella] hemipterigena</name>
    <dbReference type="NCBI Taxonomy" id="1531966"/>
    <lineage>
        <taxon>Eukaryota</taxon>
        <taxon>Fungi</taxon>
        <taxon>Dikarya</taxon>
        <taxon>Ascomycota</taxon>
        <taxon>Pezizomycotina</taxon>
        <taxon>Sordariomycetes</taxon>
        <taxon>Hypocreomycetidae</taxon>
        <taxon>Hypocreales</taxon>
        <taxon>Clavicipitaceae</taxon>
        <taxon>Clavicipitaceae incertae sedis</taxon>
        <taxon>'Torrubiella' clade</taxon>
    </lineage>
</organism>
<dbReference type="InterPro" id="IPR041667">
    <property type="entry name" value="Cupin_8"/>
</dbReference>
<feature type="domain" description="JmjC" evidence="2">
    <location>
        <begin position="315"/>
        <end position="479"/>
    </location>
</feature>
<dbReference type="PANTHER" id="PTHR12461">
    <property type="entry name" value="HYPOXIA-INDUCIBLE FACTOR 1 ALPHA INHIBITOR-RELATED"/>
    <property type="match status" value="1"/>
</dbReference>
<dbReference type="AlphaFoldDB" id="A0A0A1TAN7"/>
<dbReference type="SMART" id="SM00558">
    <property type="entry name" value="JmjC"/>
    <property type="match status" value="1"/>
</dbReference>
<accession>A0A0A1TAN7</accession>
<dbReference type="Proteomes" id="UP000039046">
    <property type="component" value="Unassembled WGS sequence"/>
</dbReference>
<reference evidence="3 4" key="1">
    <citation type="journal article" date="2015" name="Genome Announc.">
        <title>Draft Genome Sequence and Gene Annotation of the Entomopathogenic Fungus Verticillium hemipterigenum.</title>
        <authorList>
            <person name="Horn F."/>
            <person name="Habel A."/>
            <person name="Scharf D.H."/>
            <person name="Dworschak J."/>
            <person name="Brakhage A.A."/>
            <person name="Guthke R."/>
            <person name="Hertweck C."/>
            <person name="Linde J."/>
        </authorList>
    </citation>
    <scope>NUCLEOTIDE SEQUENCE [LARGE SCALE GENOMIC DNA]</scope>
</reference>
<evidence type="ECO:0000313" key="4">
    <source>
        <dbReference type="Proteomes" id="UP000039046"/>
    </source>
</evidence>
<dbReference type="HOGENOM" id="CLU_016785_0_0_1"/>
<dbReference type="EMBL" id="CDHN01000002">
    <property type="protein sequence ID" value="CEJ84114.1"/>
    <property type="molecule type" value="Genomic_DNA"/>
</dbReference>
<feature type="region of interest" description="Disordered" evidence="1">
    <location>
        <begin position="178"/>
        <end position="203"/>
    </location>
</feature>
<feature type="compositionally biased region" description="Polar residues" evidence="1">
    <location>
        <begin position="192"/>
        <end position="203"/>
    </location>
</feature>
<keyword evidence="4" id="KW-1185">Reference proteome</keyword>
<dbReference type="Pfam" id="PF13621">
    <property type="entry name" value="Cupin_8"/>
    <property type="match status" value="1"/>
</dbReference>
<dbReference type="OrthoDB" id="47172at2759"/>
<evidence type="ECO:0000259" key="2">
    <source>
        <dbReference type="PROSITE" id="PS51184"/>
    </source>
</evidence>
<dbReference type="Gene3D" id="2.60.120.650">
    <property type="entry name" value="Cupin"/>
    <property type="match status" value="1"/>
</dbReference>
<dbReference type="PANTHER" id="PTHR12461:SF101">
    <property type="entry name" value="TRNA WYBUTOSINE-SYNTHESIZING PROTEIN 4"/>
    <property type="match status" value="1"/>
</dbReference>
<name>A0A0A1TAN7_9HYPO</name>
<gene>
    <name evidence="3" type="ORF">VHEMI03384</name>
</gene>